<feature type="domain" description="VIT" evidence="2">
    <location>
        <begin position="831"/>
        <end position="961"/>
    </location>
</feature>
<dbReference type="PANTHER" id="PTHR45737">
    <property type="entry name" value="VON WILLEBRAND FACTOR A DOMAIN-CONTAINING PROTEIN 5A"/>
    <property type="match status" value="1"/>
</dbReference>
<organism evidence="3 4">
    <name type="scientific">Scomber scombrus</name>
    <name type="common">Atlantic mackerel</name>
    <name type="synonym">Scomber vernalis</name>
    <dbReference type="NCBI Taxonomy" id="13677"/>
    <lineage>
        <taxon>Eukaryota</taxon>
        <taxon>Metazoa</taxon>
        <taxon>Chordata</taxon>
        <taxon>Craniata</taxon>
        <taxon>Vertebrata</taxon>
        <taxon>Euteleostomi</taxon>
        <taxon>Actinopterygii</taxon>
        <taxon>Neopterygii</taxon>
        <taxon>Teleostei</taxon>
        <taxon>Neoteleostei</taxon>
        <taxon>Acanthomorphata</taxon>
        <taxon>Pelagiaria</taxon>
        <taxon>Scombriformes</taxon>
        <taxon>Scombridae</taxon>
        <taxon>Scomber</taxon>
    </lineage>
</organism>
<evidence type="ECO:0000313" key="3">
    <source>
        <dbReference type="EMBL" id="CAK6967364.1"/>
    </source>
</evidence>
<dbReference type="Pfam" id="PF13768">
    <property type="entry name" value="VWA_3"/>
    <property type="match status" value="2"/>
</dbReference>
<dbReference type="Pfam" id="PF08487">
    <property type="entry name" value="VIT"/>
    <property type="match status" value="2"/>
</dbReference>
<dbReference type="PROSITE" id="PS50234">
    <property type="entry name" value="VWFA"/>
    <property type="match status" value="2"/>
</dbReference>
<accession>A0AAV1P8Q6</accession>
<feature type="domain" description="VWFA" evidence="1">
    <location>
        <begin position="279"/>
        <end position="456"/>
    </location>
</feature>
<gene>
    <name evidence="3" type="ORF">FSCOSCO3_A037903</name>
</gene>
<reference evidence="3 4" key="1">
    <citation type="submission" date="2024-01" db="EMBL/GenBank/DDBJ databases">
        <authorList>
            <person name="Alioto T."/>
            <person name="Alioto T."/>
            <person name="Gomez Garrido J."/>
        </authorList>
    </citation>
    <scope>NUCLEOTIDE SEQUENCE [LARGE SCALE GENOMIC DNA]</scope>
</reference>
<dbReference type="SMART" id="SM00609">
    <property type="entry name" value="VIT"/>
    <property type="match status" value="2"/>
</dbReference>
<dbReference type="PANTHER" id="PTHR45737:SF6">
    <property type="entry name" value="VON WILLEBRAND FACTOR A DOMAIN-CONTAINING PROTEIN 5A"/>
    <property type="match status" value="1"/>
</dbReference>
<dbReference type="EMBL" id="CAWUFR010000103">
    <property type="protein sequence ID" value="CAK6967364.1"/>
    <property type="molecule type" value="Genomic_DNA"/>
</dbReference>
<dbReference type="Gene3D" id="3.40.50.410">
    <property type="entry name" value="von Willebrand factor, type A domain"/>
    <property type="match status" value="2"/>
</dbReference>
<evidence type="ECO:0000259" key="2">
    <source>
        <dbReference type="PROSITE" id="PS51468"/>
    </source>
</evidence>
<sequence>MNRCGLLTVQKVQVPLKSIEVELEVRDHVATVVSTLLYQNKEDKPLEAVFVFPLPGDAAVCHFSAKIGQTQIVAEVKEKQQAREEYDDALSSGQQAFLLEESDQSPDIFSLSVGSLPPGESASIRLEYVTELAVQADDGLRFCLPAVLNPRYQPQGSEGGSLQVTSVPASLVPYSLSFSAQVSSPRPVSKVESSCSLDPLQYLNTEQTQATVKLTAGHKFDRDIELLIYYKDAHQPTAVVEAGQTSAKPGTLMGDPVVMLSLYPEFPQAVMSSVDSCGEFVFLIDRSGSMSCPMDNSNPQLTRIGSARDTLLLLLKSLPMGCYFNIYSFGSRYEHIFPKSVEYSEKTMEEALKKVENMGADLGGTEILQPLKHIYSQPCIPSQPRQLFVFTDGEVGNTKEVINLVRENSGSHRCFSFGIGEGASSVLINGLAKEGGGHAQFITGTDRMQPKVMQSLRFSLQPTVVDISVTWDLPKGVSVTVLSPPITTIFQGQRSLIYAQLTGQSPEAAEGCVTVKYSLAGHPSHNQLHFSLKPAEDTGLTIHRLTARTLIRSLEMEERERRGQQDGGVKKKVVELSVQSGVSSSFTAFIAVNKGDGEAIQGPLLRRNVPAPGERWVKFESILNIHQHISSSTEHKNPLNNPLSTCCFMFSMIQLLLQLLNFFSIETQFRVSPDRRIGIFTQPIYLNTDFIEPKRPRRDSFLQLVSLQKASGCWLLEPHLAAVLGKTSEEVEIPKPAEVKEEVWATILALIWLHGFKSDVQDEWQLLVMKAASWLRAQKAPCVTECVKAGNALLRCVTVYILLFLLYQHKLCAHIYKRETISDIFIVKGTKMNRCGLLTVQKEPVPLKSIEVELEVRDHVATVVSTLLYQNKEDKPLEAVFVFPLPGDAAVCHFSAKIGQTQIVAEVKEKQQAREEYDDALSSGQQAFLLEESDQSPDIFSLSVGSLPPGESASIRLEYVTELAVQADDGLRFCLPAVLNPRYQPQGSEGGSLQVTSVPASLVPYSLSFSAQVSSPRPVSKVESSCSLDPLQYLNTEQTQATVKLTAGHKFDRDIELLIYYKDAHQPTAVVEAGQTSAKPGTLMGDPVVMLSLYPEFPQAVMSSVDSCGEFVFLIDRSGSMSCPMDNSNPQLTRIGSARDTLLLLLKSLPMGCYFNIYSFGSRYEHIFPKSVEYSEKTMEEALKKVENMGADLGGTEILQPLKHIYSQPCIPSQPRQLFVFTDGEVGNAKEVINLVRENSGSHRCFSFGIGEGASSVLINGLAKEGGGHAQFITGTDRMQPKVMQSLRFSLQPTVVDISVTWDLPKGVSVTVLSPPITTIFQGQRSLIYAQLTGQSPEAAEGCVTVKYSLAGHPSHNQLHFSLKPAEDTGLTVHRLAARTLIRSLEMEEREHRGQQDGGVKKKVVELSVQSGVSSSFTAFIAVNKGYGEAIQGPLLHRNVPAPGVIKKCSRRMAQRSMPFQQSMFGALPKMKSIKNRMFVAAPKMKGIRQRAFQPARGICEPDNAIARCLTDDIDYGTDATLHASSDSGEDDYVNEMSACSVSQPHRDPLLQLVSLQKASGYWEIHPALAVLLGKTSEEVEMSKPESVKEEVWATILALIWLHGFKSDVQDEWQLLAMKAASWLRAQKAPCVTECVEAGNALLGCSVQKNVLGL</sequence>
<proteinExistence type="predicted"/>
<dbReference type="InterPro" id="IPR013694">
    <property type="entry name" value="VIT"/>
</dbReference>
<dbReference type="SUPFAM" id="SSF53300">
    <property type="entry name" value="vWA-like"/>
    <property type="match status" value="2"/>
</dbReference>
<name>A0AAV1P8Q6_SCOSC</name>
<evidence type="ECO:0000313" key="4">
    <source>
        <dbReference type="Proteomes" id="UP001314229"/>
    </source>
</evidence>
<protein>
    <recommendedName>
        <fullName evidence="5">von Willebrand factor A domain containing 5A</fullName>
    </recommendedName>
</protein>
<feature type="domain" description="VIT" evidence="2">
    <location>
        <begin position="1"/>
        <end position="130"/>
    </location>
</feature>
<dbReference type="Proteomes" id="UP001314229">
    <property type="component" value="Unassembled WGS sequence"/>
</dbReference>
<evidence type="ECO:0008006" key="5">
    <source>
        <dbReference type="Google" id="ProtNLM"/>
    </source>
</evidence>
<dbReference type="PROSITE" id="PS51468">
    <property type="entry name" value="VIT"/>
    <property type="match status" value="2"/>
</dbReference>
<keyword evidence="4" id="KW-1185">Reference proteome</keyword>
<dbReference type="SMART" id="SM00327">
    <property type="entry name" value="VWA"/>
    <property type="match status" value="2"/>
</dbReference>
<dbReference type="InterPro" id="IPR002035">
    <property type="entry name" value="VWF_A"/>
</dbReference>
<evidence type="ECO:0000259" key="1">
    <source>
        <dbReference type="PROSITE" id="PS50234"/>
    </source>
</evidence>
<comment type="caution">
    <text evidence="3">The sequence shown here is derived from an EMBL/GenBank/DDBJ whole genome shotgun (WGS) entry which is preliminary data.</text>
</comment>
<dbReference type="InterPro" id="IPR036465">
    <property type="entry name" value="vWFA_dom_sf"/>
</dbReference>
<feature type="domain" description="VWFA" evidence="1">
    <location>
        <begin position="1110"/>
        <end position="1287"/>
    </location>
</feature>